<protein>
    <submittedName>
        <fullName evidence="1">Uncharacterized protein</fullName>
    </submittedName>
</protein>
<dbReference type="AlphaFoldDB" id="A0A0E9QMZ8"/>
<sequence>MCEGTVKYHGPTEVSWYPQVVTDQKDSAVGQEAHSLVL</sequence>
<name>A0A0E9QMZ8_ANGAN</name>
<organism evidence="1">
    <name type="scientific">Anguilla anguilla</name>
    <name type="common">European freshwater eel</name>
    <name type="synonym">Muraena anguilla</name>
    <dbReference type="NCBI Taxonomy" id="7936"/>
    <lineage>
        <taxon>Eukaryota</taxon>
        <taxon>Metazoa</taxon>
        <taxon>Chordata</taxon>
        <taxon>Craniata</taxon>
        <taxon>Vertebrata</taxon>
        <taxon>Euteleostomi</taxon>
        <taxon>Actinopterygii</taxon>
        <taxon>Neopterygii</taxon>
        <taxon>Teleostei</taxon>
        <taxon>Anguilliformes</taxon>
        <taxon>Anguillidae</taxon>
        <taxon>Anguilla</taxon>
    </lineage>
</organism>
<reference evidence="1" key="1">
    <citation type="submission" date="2014-11" db="EMBL/GenBank/DDBJ databases">
        <authorList>
            <person name="Amaro Gonzalez C."/>
        </authorList>
    </citation>
    <scope>NUCLEOTIDE SEQUENCE</scope>
</reference>
<reference evidence="1" key="2">
    <citation type="journal article" date="2015" name="Fish Shellfish Immunol.">
        <title>Early steps in the European eel (Anguilla anguilla)-Vibrio vulnificus interaction in the gills: Role of the RtxA13 toxin.</title>
        <authorList>
            <person name="Callol A."/>
            <person name="Pajuelo D."/>
            <person name="Ebbesson L."/>
            <person name="Teles M."/>
            <person name="MacKenzie S."/>
            <person name="Amaro C."/>
        </authorList>
    </citation>
    <scope>NUCLEOTIDE SEQUENCE</scope>
</reference>
<proteinExistence type="predicted"/>
<accession>A0A0E9QMZ8</accession>
<dbReference type="EMBL" id="GBXM01090301">
    <property type="protein sequence ID" value="JAH18276.1"/>
    <property type="molecule type" value="Transcribed_RNA"/>
</dbReference>
<evidence type="ECO:0000313" key="1">
    <source>
        <dbReference type="EMBL" id="JAH18276.1"/>
    </source>
</evidence>